<dbReference type="OMA" id="NIDDEQY"/>
<evidence type="ECO:0000259" key="4">
    <source>
        <dbReference type="Pfam" id="PF14420"/>
    </source>
</evidence>
<feature type="repeat" description="ANK" evidence="3">
    <location>
        <begin position="1071"/>
        <end position="1103"/>
    </location>
</feature>
<dbReference type="Pfam" id="PF12796">
    <property type="entry name" value="Ank_2"/>
    <property type="match status" value="3"/>
</dbReference>
<dbReference type="AlphaFoldDB" id="A0A0D2AGS0"/>
<reference evidence="5 6" key="1">
    <citation type="submission" date="2015-01" db="EMBL/GenBank/DDBJ databases">
        <title>The Genome Sequence of Exophiala mesophila CBS40295.</title>
        <authorList>
            <consortium name="The Broad Institute Genomics Platform"/>
            <person name="Cuomo C."/>
            <person name="de Hoog S."/>
            <person name="Gorbushina A."/>
            <person name="Stielow B."/>
            <person name="Teixiera M."/>
            <person name="Abouelleil A."/>
            <person name="Chapman S.B."/>
            <person name="Priest M."/>
            <person name="Young S.K."/>
            <person name="Wortman J."/>
            <person name="Nusbaum C."/>
            <person name="Birren B."/>
        </authorList>
    </citation>
    <scope>NUCLEOTIDE SEQUENCE [LARGE SCALE GENOMIC DNA]</scope>
    <source>
        <strain evidence="5 6">CBS 40295</strain>
    </source>
</reference>
<keyword evidence="6" id="KW-1185">Reference proteome</keyword>
<dbReference type="EMBL" id="KN847520">
    <property type="protein sequence ID" value="KIV98128.1"/>
    <property type="molecule type" value="Genomic_DNA"/>
</dbReference>
<dbReference type="HOGENOM" id="CLU_008198_0_0_1"/>
<dbReference type="Proteomes" id="UP000054302">
    <property type="component" value="Unassembled WGS sequence"/>
</dbReference>
<dbReference type="GeneID" id="27319653"/>
<accession>A0A0D2AGS0</accession>
<evidence type="ECO:0000256" key="3">
    <source>
        <dbReference type="PROSITE-ProRule" id="PRU00023"/>
    </source>
</evidence>
<dbReference type="PROSITE" id="PS50297">
    <property type="entry name" value="ANK_REP_REGION"/>
    <property type="match status" value="4"/>
</dbReference>
<dbReference type="STRING" id="212818.A0A0D2AGS0"/>
<gene>
    <name evidence="5" type="ORF">PV10_01808</name>
</gene>
<dbReference type="OrthoDB" id="4121247at2759"/>
<feature type="domain" description="Clr5" evidence="4">
    <location>
        <begin position="11"/>
        <end position="63"/>
    </location>
</feature>
<keyword evidence="1" id="KW-0677">Repeat</keyword>
<name>A0A0D2AGS0_EXOME</name>
<dbReference type="PANTHER" id="PTHR24198:SF165">
    <property type="entry name" value="ANKYRIN REPEAT-CONTAINING PROTEIN-RELATED"/>
    <property type="match status" value="1"/>
</dbReference>
<sequence>MATQIRSNHPADAWEPLKDHIWSMYLVENYTIEEIIVKLRMEHDFNVTKSQLETRFKKWNFRKGLAQHEWLLVDSKIKERKRESGKESEVYLSGVPLDSQKVKKAVSRYGSNSTSVLQGGLPPTPEGVDIRTPLPLATIPSRSRPTTLTSTPFHSTRPLYYSLPLTNFFSSFTYGVNPPFHGIRPHVPDLFTQLESMPEITNDNDSELCLTAMHNLVTSTFQSIESSIPQSLISFDKPGTELKPSFSSNPSAILKTFVFMLSNKASRVPKQTHFFAEDEPKKERLSHETINGCSKSGLLDEVLKITGPTAEALLEEFFSAAIEVEDVSDINKILDTGFHPDELRCRLSGGRTVTPLQRACELGSVAVAETLLERGADANKFLKCTLPPLITAISSRHSPLPESHRIGLVKILLKAGACIENHDLFSAASRGLVEITSILLQAGAIQQSPLGKPILRHLLDSFTFTNRTIMVIRALIDAGANTSAITGVISKAMVQYGLDGEVITLIKDLLDRGARATENDLHLAVEADSCAAVTLLVQYGIPITPEIIGHAVRHYSSNIMKILLQSKSSVPHAAIATAVERCTKEEVCLMLRLNVFDPKRQCMTLTAAIQYGKKDIMDMLFAFGVQLERGKELCAAIEDVVRRGDLALLQFLLSDNSPYRSPVVRSLGGSLCLAIRGGQPEMIKLLLEHTSNLDQPLFRRNGSFSTLSLDSVPLMEAIIKQDTTMLQMLLAAGAAVEFSQYETLHSVLPGAISVGDITCIRQLIAAGANPNVRGMSDEKTALIVAIEKGDFDVIKLLMESGADVNALPTHFLALAAAIEHCDIRVVRYLLDMGADPNEPALLAATKSDIRTMHMVMESRLARYKGLSLGFGCNALQYAIAEADTEKIKVLLEYGVNPNTFNNCSHFSNDEGLVDCGCYDLEECESCFGMAIRPGGDSRHGVVRMLLRAGADPNGMVRRANSTWIDSRTSALGSAMLSKDTTMVEILLKAGASTSGKFDVEGMYTALQFAVQCGLVEMVNLLLEHQAEVNAPAYWDHGATALQFAAIGGYLGLASTLLEKGADVDAAGAEVEGRTALEGAAEHGRIDMVQLLINAGAQVTGSGSKQYERAVKFAAANGHRAVRRMLEKIHSEKVTLEESMEAIGSFDGNEWGGVWEM</sequence>
<evidence type="ECO:0000256" key="1">
    <source>
        <dbReference type="ARBA" id="ARBA00022737"/>
    </source>
</evidence>
<feature type="repeat" description="ANK" evidence="3">
    <location>
        <begin position="351"/>
        <end position="383"/>
    </location>
</feature>
<dbReference type="VEuPathDB" id="FungiDB:PV10_01808"/>
<dbReference type="RefSeq" id="XP_016229702.1">
    <property type="nucleotide sequence ID" value="XM_016366053.1"/>
</dbReference>
<feature type="repeat" description="ANK" evidence="3">
    <location>
        <begin position="1036"/>
        <end position="1068"/>
    </location>
</feature>
<organism evidence="5 6">
    <name type="scientific">Exophiala mesophila</name>
    <name type="common">Black yeast-like fungus</name>
    <dbReference type="NCBI Taxonomy" id="212818"/>
    <lineage>
        <taxon>Eukaryota</taxon>
        <taxon>Fungi</taxon>
        <taxon>Dikarya</taxon>
        <taxon>Ascomycota</taxon>
        <taxon>Pezizomycotina</taxon>
        <taxon>Eurotiomycetes</taxon>
        <taxon>Chaetothyriomycetidae</taxon>
        <taxon>Chaetothyriales</taxon>
        <taxon>Herpotrichiellaceae</taxon>
        <taxon>Exophiala</taxon>
    </lineage>
</organism>
<keyword evidence="2 3" id="KW-0040">ANK repeat</keyword>
<dbReference type="SUPFAM" id="SSF48403">
    <property type="entry name" value="Ankyrin repeat"/>
    <property type="match status" value="3"/>
</dbReference>
<dbReference type="InterPro" id="IPR036770">
    <property type="entry name" value="Ankyrin_rpt-contain_sf"/>
</dbReference>
<protein>
    <recommendedName>
        <fullName evidence="4">Clr5 domain-containing protein</fullName>
    </recommendedName>
</protein>
<proteinExistence type="predicted"/>
<evidence type="ECO:0000256" key="2">
    <source>
        <dbReference type="ARBA" id="ARBA00023043"/>
    </source>
</evidence>
<dbReference type="PROSITE" id="PS50088">
    <property type="entry name" value="ANK_REPEAT"/>
    <property type="match status" value="6"/>
</dbReference>
<evidence type="ECO:0000313" key="5">
    <source>
        <dbReference type="EMBL" id="KIV98128.1"/>
    </source>
</evidence>
<dbReference type="InterPro" id="IPR025676">
    <property type="entry name" value="Clr5_dom"/>
</dbReference>
<feature type="repeat" description="ANK" evidence="3">
    <location>
        <begin position="777"/>
        <end position="809"/>
    </location>
</feature>
<dbReference type="InterPro" id="IPR002110">
    <property type="entry name" value="Ankyrin_rpt"/>
</dbReference>
<dbReference type="Pfam" id="PF14420">
    <property type="entry name" value="Clr5"/>
    <property type="match status" value="1"/>
</dbReference>
<dbReference type="Gene3D" id="1.25.40.20">
    <property type="entry name" value="Ankyrin repeat-containing domain"/>
    <property type="match status" value="4"/>
</dbReference>
<dbReference type="PANTHER" id="PTHR24198">
    <property type="entry name" value="ANKYRIN REPEAT AND PROTEIN KINASE DOMAIN-CONTAINING PROTEIN"/>
    <property type="match status" value="1"/>
</dbReference>
<feature type="repeat" description="ANK" evidence="3">
    <location>
        <begin position="1001"/>
        <end position="1033"/>
    </location>
</feature>
<feature type="repeat" description="ANK" evidence="3">
    <location>
        <begin position="870"/>
        <end position="902"/>
    </location>
</feature>
<dbReference type="SMART" id="SM00248">
    <property type="entry name" value="ANK"/>
    <property type="match status" value="15"/>
</dbReference>
<evidence type="ECO:0000313" key="6">
    <source>
        <dbReference type="Proteomes" id="UP000054302"/>
    </source>
</evidence>